<evidence type="ECO:0000313" key="1">
    <source>
        <dbReference type="EMBL" id="MFD0868909.1"/>
    </source>
</evidence>
<dbReference type="SUPFAM" id="SSF51717">
    <property type="entry name" value="Dihydropteroate synthetase-like"/>
    <property type="match status" value="1"/>
</dbReference>
<name>A0ABW3D9I6_9BACL</name>
<dbReference type="Gene3D" id="3.20.20.20">
    <property type="entry name" value="Dihydropteroate synthase-like"/>
    <property type="match status" value="1"/>
</dbReference>
<reference evidence="2" key="1">
    <citation type="journal article" date="2019" name="Int. J. Syst. Evol. Microbiol.">
        <title>The Global Catalogue of Microorganisms (GCM) 10K type strain sequencing project: providing services to taxonomists for standard genome sequencing and annotation.</title>
        <authorList>
            <consortium name="The Broad Institute Genomics Platform"/>
            <consortium name="The Broad Institute Genome Sequencing Center for Infectious Disease"/>
            <person name="Wu L."/>
            <person name="Ma J."/>
        </authorList>
    </citation>
    <scope>NUCLEOTIDE SEQUENCE [LARGE SCALE GENOMIC DNA]</scope>
    <source>
        <strain evidence="2">CCUG 57263</strain>
    </source>
</reference>
<sequence length="199" mass="23324">MKIIPYYKSPPEPLNEECCIHLKEDPTPLSREPELPVWLESYDPSLILGELRTGGRITLNSLWLEERYWHAYREHFPYFDRIVLVPHDPANRSSPYESKLETILRLAEQYRIRPEQIIVDVCILPYFRCPDLDLYALRARAIREMGLKTVAGIDNLVFRERKPYPLLAELLTGLDDSLTYGLISSKYAHFARETLMTSR</sequence>
<keyword evidence="2" id="KW-1185">Reference proteome</keyword>
<evidence type="ECO:0000313" key="2">
    <source>
        <dbReference type="Proteomes" id="UP001597120"/>
    </source>
</evidence>
<proteinExistence type="predicted"/>
<accession>A0ABW3D9I6</accession>
<comment type="caution">
    <text evidence="1">The sequence shown here is derived from an EMBL/GenBank/DDBJ whole genome shotgun (WGS) entry which is preliminary data.</text>
</comment>
<dbReference type="InterPro" id="IPR011005">
    <property type="entry name" value="Dihydropteroate_synth-like_sf"/>
</dbReference>
<gene>
    <name evidence="1" type="ORF">ACFQ03_07090</name>
</gene>
<protein>
    <submittedName>
        <fullName evidence="1">Uncharacterized protein</fullName>
    </submittedName>
</protein>
<dbReference type="Proteomes" id="UP001597120">
    <property type="component" value="Unassembled WGS sequence"/>
</dbReference>
<organism evidence="1 2">
    <name type="scientific">Paenibacillus residui</name>
    <dbReference type="NCBI Taxonomy" id="629724"/>
    <lineage>
        <taxon>Bacteria</taxon>
        <taxon>Bacillati</taxon>
        <taxon>Bacillota</taxon>
        <taxon>Bacilli</taxon>
        <taxon>Bacillales</taxon>
        <taxon>Paenibacillaceae</taxon>
        <taxon>Paenibacillus</taxon>
    </lineage>
</organism>
<dbReference type="EMBL" id="JBHTIU010000026">
    <property type="protein sequence ID" value="MFD0868909.1"/>
    <property type="molecule type" value="Genomic_DNA"/>
</dbReference>
<dbReference type="RefSeq" id="WP_379287097.1">
    <property type="nucleotide sequence ID" value="NZ_JBHTIU010000026.1"/>
</dbReference>